<dbReference type="EC" id="2.4.2.57" evidence="3"/>
<dbReference type="RefSeq" id="WP_089825722.1">
    <property type="nucleotide sequence ID" value="NZ_FODV01000009.1"/>
</dbReference>
<dbReference type="NCBIfam" id="TIGR03327">
    <property type="entry name" value="AMP_phos"/>
    <property type="match status" value="1"/>
</dbReference>
<proteinExistence type="predicted"/>
<keyword evidence="6" id="KW-1185">Reference proteome</keyword>
<dbReference type="GO" id="GO:0004645">
    <property type="term" value="F:1,4-alpha-oligoglucan phosphorylase activity"/>
    <property type="evidence" value="ECO:0007669"/>
    <property type="project" value="InterPro"/>
</dbReference>
<dbReference type="SUPFAM" id="SSF52418">
    <property type="entry name" value="Nucleoside phosphorylase/phosphoribosyltransferase catalytic domain"/>
    <property type="match status" value="1"/>
</dbReference>
<organism evidence="5 6">
    <name type="scientific">Halogranum amylolyticum</name>
    <dbReference type="NCBI Taxonomy" id="660520"/>
    <lineage>
        <taxon>Archaea</taxon>
        <taxon>Methanobacteriati</taxon>
        <taxon>Methanobacteriota</taxon>
        <taxon>Stenosarchaea group</taxon>
        <taxon>Halobacteria</taxon>
        <taxon>Halobacteriales</taxon>
        <taxon>Haloferacaceae</taxon>
    </lineage>
</organism>
<dbReference type="InterPro" id="IPR017713">
    <property type="entry name" value="AMP_phosphorylase"/>
</dbReference>
<dbReference type="Pfam" id="PF00591">
    <property type="entry name" value="Glycos_transf_3"/>
    <property type="match status" value="1"/>
</dbReference>
<dbReference type="PANTHER" id="PTHR10515:SF0">
    <property type="entry name" value="THYMIDINE PHOSPHORYLASE"/>
    <property type="match status" value="1"/>
</dbReference>
<dbReference type="NCBIfam" id="TIGR02645">
    <property type="entry name" value="ARCH_P_rylase"/>
    <property type="match status" value="1"/>
</dbReference>
<dbReference type="GO" id="GO:0046125">
    <property type="term" value="P:pyrimidine deoxyribonucleoside metabolic process"/>
    <property type="evidence" value="ECO:0007669"/>
    <property type="project" value="InterPro"/>
</dbReference>
<dbReference type="InterPro" id="IPR000053">
    <property type="entry name" value="Thymidine/pyrmidine_PPase"/>
</dbReference>
<dbReference type="InterPro" id="IPR036320">
    <property type="entry name" value="Glycosyl_Trfase_fam3_N_dom_sf"/>
</dbReference>
<sequence>MQLTAQEIDIGSRSPTVLLNTADAAELGVHQLDRVQIEHDGRISIGIVEFTDELVDPGTLAVTRRLGHLSGPVEVIPAPQPRAVHYIKKKLDDIELDKPELHRIVLDIKEDRLSDVELGAYVAATYTNGLSLEETMHLAECMAEVGDAIEWEDTAVVADKHSIGGVAGNRVTPIIVPIVAAAGVKIPKTSSRAVTSPAGTADTMEVLCDVEFSLAEIKEIVTETNGCLVWGGSVNLSPVDDKIIRAETPLSIDPPGQIIASVLSKKKSAGSNHIVVDVPYGEGAKVESLAQARELAEDFKRVGDHLGMAIECTITRGSQPIGRGIGPVLEARDVLETLAGGGPEELRLKSVRLADILLGSCGCAEDATEILDSGRAMAAFRDILAAQGGDSDVTVDDLVPGRHELPVAADREGIVTHVDNRLVSDVARRAGAPKDKGAGMVLHCRVGDKIGVGDSLFTVHAESKEKLADAERLVERSETIRVRSRDEALVELV</sequence>
<evidence type="ECO:0000313" key="6">
    <source>
        <dbReference type="Proteomes" id="UP000199126"/>
    </source>
</evidence>
<dbReference type="Gene3D" id="2.40.40.20">
    <property type="match status" value="1"/>
</dbReference>
<dbReference type="InterPro" id="IPR013102">
    <property type="entry name" value="PYNP_C"/>
</dbReference>
<dbReference type="GO" id="GO:0005829">
    <property type="term" value="C:cytosol"/>
    <property type="evidence" value="ECO:0007669"/>
    <property type="project" value="TreeGrafter"/>
</dbReference>
<dbReference type="OrthoDB" id="9827at2157"/>
<keyword evidence="2" id="KW-0808">Transferase</keyword>
<evidence type="ECO:0000259" key="4">
    <source>
        <dbReference type="SMART" id="SM00941"/>
    </source>
</evidence>
<dbReference type="SMART" id="SM00941">
    <property type="entry name" value="PYNP_C"/>
    <property type="match status" value="1"/>
</dbReference>
<dbReference type="InterPro" id="IPR000312">
    <property type="entry name" value="Glycosyl_Trfase_fam3"/>
</dbReference>
<dbReference type="PROSITE" id="PS00647">
    <property type="entry name" value="THYMID_PHOSPHORYLASE"/>
    <property type="match status" value="1"/>
</dbReference>
<dbReference type="AlphaFoldDB" id="A0A1H8U0R0"/>
<reference evidence="6" key="1">
    <citation type="submission" date="2016-10" db="EMBL/GenBank/DDBJ databases">
        <authorList>
            <person name="Varghese N."/>
            <person name="Submissions S."/>
        </authorList>
    </citation>
    <scope>NUCLEOTIDE SEQUENCE [LARGE SCALE GENOMIC DNA]</scope>
    <source>
        <strain evidence="6">CGMCC 1.10121</strain>
    </source>
</reference>
<evidence type="ECO:0000256" key="2">
    <source>
        <dbReference type="ARBA" id="ARBA00022679"/>
    </source>
</evidence>
<dbReference type="Gene3D" id="3.90.1170.30">
    <property type="entry name" value="Pyrimidine nucleoside phosphorylase-like, C-terminal domain"/>
    <property type="match status" value="1"/>
</dbReference>
<dbReference type="PIRSF" id="PIRSF000478">
    <property type="entry name" value="TP_PyNP"/>
    <property type="match status" value="1"/>
</dbReference>
<dbReference type="SUPFAM" id="SSF54680">
    <property type="entry name" value="Pyrimidine nucleoside phosphorylase C-terminal domain"/>
    <property type="match status" value="1"/>
</dbReference>
<dbReference type="GO" id="GO:0006206">
    <property type="term" value="P:pyrimidine nucleobase metabolic process"/>
    <property type="evidence" value="ECO:0007669"/>
    <property type="project" value="InterPro"/>
</dbReference>
<dbReference type="Pfam" id="PF07831">
    <property type="entry name" value="PYNP_C"/>
    <property type="match status" value="1"/>
</dbReference>
<feature type="domain" description="Pyrimidine nucleoside phosphorylase C-terminal" evidence="4">
    <location>
        <begin position="414"/>
        <end position="481"/>
    </location>
</feature>
<dbReference type="Gene3D" id="1.20.970.50">
    <property type="match status" value="1"/>
</dbReference>
<evidence type="ECO:0000256" key="1">
    <source>
        <dbReference type="ARBA" id="ARBA00022676"/>
    </source>
</evidence>
<evidence type="ECO:0000313" key="5">
    <source>
        <dbReference type="EMBL" id="SEO96852.1"/>
    </source>
</evidence>
<keyword evidence="1" id="KW-0328">Glycosyltransferase</keyword>
<dbReference type="Pfam" id="PF02885">
    <property type="entry name" value="Glycos_trans_3N"/>
    <property type="match status" value="1"/>
</dbReference>
<dbReference type="Proteomes" id="UP000199126">
    <property type="component" value="Unassembled WGS sequence"/>
</dbReference>
<name>A0A1H8U0R0_9EURY</name>
<dbReference type="Gene3D" id="3.40.1030.10">
    <property type="entry name" value="Nucleoside phosphorylase/phosphoribosyltransferase catalytic domain"/>
    <property type="match status" value="1"/>
</dbReference>
<gene>
    <name evidence="5" type="ORF">SAMN04487948_10954</name>
</gene>
<dbReference type="SUPFAM" id="SSF47648">
    <property type="entry name" value="Nucleoside phosphorylase/phosphoribosyltransferase N-terminal domain"/>
    <property type="match status" value="1"/>
</dbReference>
<accession>A0A1H8U0R0</accession>
<dbReference type="PANTHER" id="PTHR10515">
    <property type="entry name" value="THYMIDINE PHOSPHORYLASE"/>
    <property type="match status" value="1"/>
</dbReference>
<protein>
    <recommendedName>
        <fullName evidence="3">AMP phosphorylase</fullName>
        <ecNumber evidence="3">2.4.2.57</ecNumber>
    </recommendedName>
</protein>
<dbReference type="InterPro" id="IPR013466">
    <property type="entry name" value="Thymidine/AMP_Pase"/>
</dbReference>
<dbReference type="GO" id="GO:0016763">
    <property type="term" value="F:pentosyltransferase activity"/>
    <property type="evidence" value="ECO:0007669"/>
    <property type="project" value="InterPro"/>
</dbReference>
<dbReference type="NCBIfam" id="NF003338">
    <property type="entry name" value="PRK04350.1"/>
    <property type="match status" value="1"/>
</dbReference>
<dbReference type="InterPro" id="IPR035902">
    <property type="entry name" value="Nuc_phospho_transferase"/>
</dbReference>
<dbReference type="EMBL" id="FODV01000009">
    <property type="protein sequence ID" value="SEO96852.1"/>
    <property type="molecule type" value="Genomic_DNA"/>
</dbReference>
<dbReference type="InterPro" id="IPR017459">
    <property type="entry name" value="Glycosyl_Trfase_fam3_N_dom"/>
</dbReference>
<dbReference type="InterPro" id="IPR017872">
    <property type="entry name" value="Pyrmidine_PPase_CS"/>
</dbReference>
<dbReference type="InterPro" id="IPR036566">
    <property type="entry name" value="PYNP-like_C_sf"/>
</dbReference>
<evidence type="ECO:0000256" key="3">
    <source>
        <dbReference type="NCBIfam" id="TIGR03327"/>
    </source>
</evidence>